<accession>A0A0Q0ERW3</accession>
<dbReference type="PROSITE" id="PS00798">
    <property type="entry name" value="ALDOKETO_REDUCTASE_1"/>
    <property type="match status" value="1"/>
</dbReference>
<evidence type="ECO:0000256" key="5">
    <source>
        <dbReference type="PIRSR" id="PIRSR000097-1"/>
    </source>
</evidence>
<gene>
    <name evidence="9" type="ORF">ALP44_03914</name>
</gene>
<feature type="binding site" evidence="6">
    <location>
        <position position="110"/>
    </location>
    <ligand>
        <name>substrate</name>
    </ligand>
</feature>
<feature type="site" description="Lowers pKa of active site Tyr" evidence="7">
    <location>
        <position position="77"/>
    </location>
</feature>
<comment type="similarity">
    <text evidence="1">Belongs to the aldo/keto reductase family.</text>
</comment>
<dbReference type="PIRSF" id="PIRSF000097">
    <property type="entry name" value="AKR"/>
    <property type="match status" value="1"/>
</dbReference>
<evidence type="ECO:0000256" key="1">
    <source>
        <dbReference type="ARBA" id="ARBA00007905"/>
    </source>
</evidence>
<dbReference type="Proteomes" id="UP000282636">
    <property type="component" value="Unassembled WGS sequence"/>
</dbReference>
<proteinExistence type="inferred from homology"/>
<dbReference type="PROSITE" id="PS00063">
    <property type="entry name" value="ALDOKETO_REDUCTASE_3"/>
    <property type="match status" value="1"/>
</dbReference>
<dbReference type="SUPFAM" id="SSF51430">
    <property type="entry name" value="NAD(P)-linked oxidoreductase"/>
    <property type="match status" value="1"/>
</dbReference>
<name>A0A0Q0ERW3_PSESX</name>
<evidence type="ECO:0000259" key="8">
    <source>
        <dbReference type="Pfam" id="PF00248"/>
    </source>
</evidence>
<dbReference type="PANTHER" id="PTHR43827">
    <property type="entry name" value="2,5-DIKETO-D-GLUCONIC ACID REDUCTASE"/>
    <property type="match status" value="1"/>
</dbReference>
<dbReference type="PROSITE" id="PS00062">
    <property type="entry name" value="ALDOKETO_REDUCTASE_2"/>
    <property type="match status" value="1"/>
</dbReference>
<evidence type="ECO:0000313" key="9">
    <source>
        <dbReference type="EMBL" id="RMT68091.1"/>
    </source>
</evidence>
<dbReference type="EMBL" id="RBTL01000153">
    <property type="protein sequence ID" value="RMT68091.1"/>
    <property type="molecule type" value="Genomic_DNA"/>
</dbReference>
<evidence type="ECO:0000256" key="7">
    <source>
        <dbReference type="PIRSR" id="PIRSR000097-3"/>
    </source>
</evidence>
<dbReference type="RefSeq" id="WP_019332180.1">
    <property type="nucleotide sequence ID" value="NZ_BQUM01000001.1"/>
</dbReference>
<evidence type="ECO:0000256" key="2">
    <source>
        <dbReference type="ARBA" id="ARBA00022857"/>
    </source>
</evidence>
<dbReference type="PANTHER" id="PTHR43827:SF3">
    <property type="entry name" value="NADP-DEPENDENT OXIDOREDUCTASE DOMAIN-CONTAINING PROTEIN"/>
    <property type="match status" value="1"/>
</dbReference>
<evidence type="ECO:0000256" key="4">
    <source>
        <dbReference type="ARBA" id="ARBA00049445"/>
    </source>
</evidence>
<keyword evidence="3" id="KW-0560">Oxidoreductase</keyword>
<dbReference type="FunFam" id="3.20.20.100:FF:000002">
    <property type="entry name" value="2,5-diketo-D-gluconic acid reductase A"/>
    <property type="match status" value="1"/>
</dbReference>
<feature type="active site" description="Proton donor" evidence="5">
    <location>
        <position position="52"/>
    </location>
</feature>
<keyword evidence="2" id="KW-0521">NADP</keyword>
<dbReference type="InterPro" id="IPR023210">
    <property type="entry name" value="NADP_OxRdtase_dom"/>
</dbReference>
<evidence type="ECO:0000256" key="3">
    <source>
        <dbReference type="ARBA" id="ARBA00023002"/>
    </source>
</evidence>
<reference evidence="9 10" key="1">
    <citation type="submission" date="2018-08" db="EMBL/GenBank/DDBJ databases">
        <title>Recombination of ecologically and evolutionarily significant loci maintains genetic cohesion in the Pseudomonas syringae species complex.</title>
        <authorList>
            <person name="Dillon M."/>
            <person name="Thakur S."/>
            <person name="Almeida R.N.D."/>
            <person name="Weir B.S."/>
            <person name="Guttman D.S."/>
        </authorList>
    </citation>
    <scope>NUCLEOTIDE SEQUENCE [LARGE SCALE GENOMIC DNA]</scope>
    <source>
        <strain evidence="9 10">ICMP 3934</strain>
    </source>
</reference>
<dbReference type="GO" id="GO:0016616">
    <property type="term" value="F:oxidoreductase activity, acting on the CH-OH group of donors, NAD or NADP as acceptor"/>
    <property type="evidence" value="ECO:0007669"/>
    <property type="project" value="UniProtKB-ARBA"/>
</dbReference>
<comment type="catalytic activity">
    <reaction evidence="4">
        <text>hydroxyacetone + NADP(+) = methylglyoxal + NADPH + H(+)</text>
        <dbReference type="Rhea" id="RHEA:27986"/>
        <dbReference type="ChEBI" id="CHEBI:15378"/>
        <dbReference type="ChEBI" id="CHEBI:17158"/>
        <dbReference type="ChEBI" id="CHEBI:27957"/>
        <dbReference type="ChEBI" id="CHEBI:57783"/>
        <dbReference type="ChEBI" id="CHEBI:58349"/>
    </reaction>
</comment>
<dbReference type="InterPro" id="IPR018170">
    <property type="entry name" value="Aldo/ket_reductase_CS"/>
</dbReference>
<dbReference type="InterPro" id="IPR020471">
    <property type="entry name" value="AKR"/>
</dbReference>
<dbReference type="Pfam" id="PF00248">
    <property type="entry name" value="Aldo_ket_red"/>
    <property type="match status" value="1"/>
</dbReference>
<evidence type="ECO:0000313" key="10">
    <source>
        <dbReference type="Proteomes" id="UP000282636"/>
    </source>
</evidence>
<comment type="caution">
    <text evidence="9">The sequence shown here is derived from an EMBL/GenBank/DDBJ whole genome shotgun (WGS) entry which is preliminary data.</text>
</comment>
<evidence type="ECO:0000256" key="6">
    <source>
        <dbReference type="PIRSR" id="PIRSR000097-2"/>
    </source>
</evidence>
<protein>
    <submittedName>
        <fullName evidence="9">Oxidoreductase</fullName>
    </submittedName>
</protein>
<dbReference type="AlphaFoldDB" id="A0A0Q0ERW3"/>
<dbReference type="InterPro" id="IPR036812">
    <property type="entry name" value="NAD(P)_OxRdtase_dom_sf"/>
</dbReference>
<sequence length="275" mass="30270">MVKPQLTIQLSDAQRIPQIGLGVWQASDEEARAAVRVALEEGYRHVDTASIYGNEKGVGEGLRDSGIPREQVFLTTKIWNDAHGLEAATAALDASLERLNVEYVDLLLIHWPAPSQDNYVNTWRALIEAQRSGKARSIGVSNFNPDHLQKLIDETGVAPVLNQIELHPFMQQETLRSAHESMGIATQSWSPLGQGSALSDPVVLKIARKHGRTAAQIIIRWHMELGLIAIPKSITPSRIRENFNVFDFTLDTSDLEAIAALDSGKRLGPDPSTFA</sequence>
<dbReference type="Gene3D" id="3.20.20.100">
    <property type="entry name" value="NADP-dependent oxidoreductase domain"/>
    <property type="match status" value="1"/>
</dbReference>
<organism evidence="9 10">
    <name type="scientific">Pseudomonas syringae pv. theae</name>
    <dbReference type="NCBI Taxonomy" id="103985"/>
    <lineage>
        <taxon>Bacteria</taxon>
        <taxon>Pseudomonadati</taxon>
        <taxon>Pseudomonadota</taxon>
        <taxon>Gammaproteobacteria</taxon>
        <taxon>Pseudomonadales</taxon>
        <taxon>Pseudomonadaceae</taxon>
        <taxon>Pseudomonas</taxon>
        <taxon>Pseudomonas syringae</taxon>
    </lineage>
</organism>
<dbReference type="PRINTS" id="PR00069">
    <property type="entry name" value="ALDKETRDTASE"/>
</dbReference>
<feature type="domain" description="NADP-dependent oxidoreductase" evidence="8">
    <location>
        <begin position="19"/>
        <end position="262"/>
    </location>
</feature>